<keyword evidence="9 10" id="KW-0807">Transducer</keyword>
<name>A0A1S3DNI8_DIACI</name>
<dbReference type="PANTHER" id="PTHR24230">
    <property type="entry name" value="G-PROTEIN COUPLED RECEPTOR"/>
    <property type="match status" value="1"/>
</dbReference>
<dbReference type="PROSITE" id="PS00237">
    <property type="entry name" value="G_PROTEIN_RECEP_F1_1"/>
    <property type="match status" value="1"/>
</dbReference>
<keyword evidence="15" id="KW-1185">Reference proteome</keyword>
<dbReference type="PaxDb" id="121845-A0A1S3DNI8"/>
<evidence type="ECO:0000313" key="14">
    <source>
        <dbReference type="EMBL" id="AWT50644.1"/>
    </source>
</evidence>
<dbReference type="FunFam" id="1.20.1070.10:FF:000319">
    <property type="entry name" value="Drm corazonin receptor"/>
    <property type="match status" value="1"/>
</dbReference>
<feature type="transmembrane region" description="Helical" evidence="12">
    <location>
        <begin position="210"/>
        <end position="234"/>
    </location>
</feature>
<keyword evidence="6 10" id="KW-0297">G-protein coupled receptor</keyword>
<evidence type="ECO:0000256" key="11">
    <source>
        <dbReference type="SAM" id="MobiDB-lite"/>
    </source>
</evidence>
<keyword evidence="4 10" id="KW-0812">Transmembrane</keyword>
<accession>A0A2U9PFV5</accession>
<dbReference type="GO" id="GO:0035237">
    <property type="term" value="F:corazonin receptor activity"/>
    <property type="evidence" value="ECO:0007669"/>
    <property type="project" value="TreeGrafter"/>
</dbReference>
<feature type="transmembrane region" description="Helical" evidence="12">
    <location>
        <begin position="79"/>
        <end position="103"/>
    </location>
</feature>
<dbReference type="PROSITE" id="PS50262">
    <property type="entry name" value="G_PROTEIN_RECEP_F1_2"/>
    <property type="match status" value="1"/>
</dbReference>
<dbReference type="RefSeq" id="XP_008485348.2">
    <property type="nucleotide sequence ID" value="XM_008487126.2"/>
</dbReference>
<evidence type="ECO:0000256" key="2">
    <source>
        <dbReference type="ARBA" id="ARBA00010663"/>
    </source>
</evidence>
<gene>
    <name evidence="16" type="primary">LOC103522017</name>
</gene>
<evidence type="ECO:0000256" key="3">
    <source>
        <dbReference type="ARBA" id="ARBA00022475"/>
    </source>
</evidence>
<feature type="compositionally biased region" description="Polar residues" evidence="11">
    <location>
        <begin position="395"/>
        <end position="405"/>
    </location>
</feature>
<feature type="transmembrane region" description="Helical" evidence="12">
    <location>
        <begin position="159"/>
        <end position="180"/>
    </location>
</feature>
<proteinExistence type="evidence at transcript level"/>
<evidence type="ECO:0000256" key="5">
    <source>
        <dbReference type="ARBA" id="ARBA00022989"/>
    </source>
</evidence>
<dbReference type="AlphaFoldDB" id="A0A1S3DNI8"/>
<dbReference type="InterPro" id="IPR017452">
    <property type="entry name" value="GPCR_Rhodpsn_7TM"/>
</dbReference>
<dbReference type="PRINTS" id="PR00237">
    <property type="entry name" value="GPCRRHODOPSN"/>
</dbReference>
<accession>A0A1S3DNI8</accession>
<dbReference type="GO" id="GO:0005886">
    <property type="term" value="C:plasma membrane"/>
    <property type="evidence" value="ECO:0007669"/>
    <property type="project" value="UniProtKB-SubCell"/>
</dbReference>
<evidence type="ECO:0000256" key="4">
    <source>
        <dbReference type="ARBA" id="ARBA00022692"/>
    </source>
</evidence>
<keyword evidence="8 10" id="KW-0675">Receptor</keyword>
<feature type="compositionally biased region" description="Polar residues" evidence="11">
    <location>
        <begin position="338"/>
        <end position="366"/>
    </location>
</feature>
<feature type="domain" description="G-protein coupled receptors family 1 profile" evidence="13">
    <location>
        <begin position="51"/>
        <end position="325"/>
    </location>
</feature>
<dbReference type="PANTHER" id="PTHR24230:SF163">
    <property type="entry name" value="CORAZONIN RECEPTOR, ISOFORM B"/>
    <property type="match status" value="1"/>
</dbReference>
<evidence type="ECO:0000313" key="16">
    <source>
        <dbReference type="RefSeq" id="XP_008485348.2"/>
    </source>
</evidence>
<evidence type="ECO:0000259" key="13">
    <source>
        <dbReference type="PROSITE" id="PS50262"/>
    </source>
</evidence>
<evidence type="ECO:0000256" key="7">
    <source>
        <dbReference type="ARBA" id="ARBA00023136"/>
    </source>
</evidence>
<dbReference type="GeneID" id="103522017"/>
<evidence type="ECO:0000256" key="8">
    <source>
        <dbReference type="ARBA" id="ARBA00023170"/>
    </source>
</evidence>
<dbReference type="SUPFAM" id="SSF81321">
    <property type="entry name" value="Family A G protein-coupled receptor-like"/>
    <property type="match status" value="1"/>
</dbReference>
<keyword evidence="7 12" id="KW-0472">Membrane</keyword>
<evidence type="ECO:0000256" key="6">
    <source>
        <dbReference type="ARBA" id="ARBA00023040"/>
    </source>
</evidence>
<comment type="subcellular location">
    <subcellularLocation>
        <location evidence="1">Cell membrane</location>
        <topology evidence="1">Multi-pass membrane protein</topology>
    </subcellularLocation>
</comment>
<feature type="region of interest" description="Disordered" evidence="11">
    <location>
        <begin position="338"/>
        <end position="405"/>
    </location>
</feature>
<dbReference type="EMBL" id="MG550210">
    <property type="protein sequence ID" value="AWT50644.1"/>
    <property type="molecule type" value="mRNA"/>
</dbReference>
<dbReference type="STRING" id="121845.A0A1S3DNI8"/>
<evidence type="ECO:0000313" key="15">
    <source>
        <dbReference type="Proteomes" id="UP000079169"/>
    </source>
</evidence>
<dbReference type="Gene3D" id="1.20.1070.10">
    <property type="entry name" value="Rhodopsin 7-helix transmembrane proteins"/>
    <property type="match status" value="1"/>
</dbReference>
<comment type="similarity">
    <text evidence="2 10">Belongs to the G-protein coupled receptor 1 family.</text>
</comment>
<keyword evidence="3" id="KW-1003">Cell membrane</keyword>
<feature type="transmembrane region" description="Helical" evidence="12">
    <location>
        <begin position="38"/>
        <end position="59"/>
    </location>
</feature>
<dbReference type="Pfam" id="PF00001">
    <property type="entry name" value="7tm_1"/>
    <property type="match status" value="1"/>
</dbReference>
<feature type="transmembrane region" description="Helical" evidence="12">
    <location>
        <begin position="123"/>
        <end position="147"/>
    </location>
</feature>
<keyword evidence="5 12" id="KW-1133">Transmembrane helix</keyword>
<evidence type="ECO:0000256" key="12">
    <source>
        <dbReference type="SAM" id="Phobius"/>
    </source>
</evidence>
<feature type="transmembrane region" description="Helical" evidence="12">
    <location>
        <begin position="269"/>
        <end position="296"/>
    </location>
</feature>
<evidence type="ECO:0000256" key="1">
    <source>
        <dbReference type="ARBA" id="ARBA00004651"/>
    </source>
</evidence>
<feature type="transmembrane region" description="Helical" evidence="12">
    <location>
        <begin position="308"/>
        <end position="328"/>
    </location>
</feature>
<dbReference type="KEGG" id="dci:103522017"/>
<protein>
    <submittedName>
        <fullName evidence="16">Gonadotropin-releasing hormone receptor-like</fullName>
    </submittedName>
    <submittedName>
        <fullName evidence="14">Neuropeptide receptor</fullName>
    </submittedName>
</protein>
<reference evidence="16" key="2">
    <citation type="submission" date="2023-07" db="UniProtKB">
        <authorList>
            <consortium name="RefSeq"/>
        </authorList>
    </citation>
    <scope>IDENTIFICATION</scope>
</reference>
<dbReference type="InterPro" id="IPR000276">
    <property type="entry name" value="GPCR_Rhodpsn"/>
</dbReference>
<dbReference type="Proteomes" id="UP000079169">
    <property type="component" value="Unplaced"/>
</dbReference>
<sequence length="405" mass="47096">MNCSELIYIANLSLFDNISREPCLQHAPQLTSSASSRAIILAILAVLSFVGNVLTIISIRKNRVHRGLRQHSWNGVYTLILHLSVADLFVTVFCLAGEAVWSYTVEWLWGNMSCKLFKFLQMFSLYLSTFILVLIGIDRFLAVRYPMKSISTSSRCCKFVIGAWILSALCSLPQMVIFHIEKGPFIEDFYQCVTYGFYTEPWQEQLYSCFSLFFMFICPLLILVTTYVSTFLTISRSDRMFKSEVRNSFHTHFDNNRRRLIHRAKMKSLRISIVIVAAFVIWWTPYYTTLIIIMFIKPDEEVVQELLRVIFFFGMSNSLVNPLIYGAFHLWKPKKHSSQNNNSSFRDRSQASTPNHKSFRTYSMGQSRREEETQLVLLENETSRNGNGYSHRIVRTNTMRSYRSS</sequence>
<evidence type="ECO:0000256" key="9">
    <source>
        <dbReference type="ARBA" id="ARBA00023224"/>
    </source>
</evidence>
<organism evidence="16">
    <name type="scientific">Diaphorina citri</name>
    <name type="common">Asian citrus psyllid</name>
    <dbReference type="NCBI Taxonomy" id="121845"/>
    <lineage>
        <taxon>Eukaryota</taxon>
        <taxon>Metazoa</taxon>
        <taxon>Ecdysozoa</taxon>
        <taxon>Arthropoda</taxon>
        <taxon>Hexapoda</taxon>
        <taxon>Insecta</taxon>
        <taxon>Pterygota</taxon>
        <taxon>Neoptera</taxon>
        <taxon>Paraneoptera</taxon>
        <taxon>Hemiptera</taxon>
        <taxon>Sternorrhyncha</taxon>
        <taxon>Psylloidea</taxon>
        <taxon>Psyllidae</taxon>
        <taxon>Diaphorininae</taxon>
        <taxon>Diaphorina</taxon>
    </lineage>
</organism>
<reference evidence="14" key="1">
    <citation type="submission" date="2017-11" db="EMBL/GenBank/DDBJ databases">
        <title>Characterization and expression profiling of neuropeptides and their receptors in the Asian Citrus Psyllid, Diaphorina citri.</title>
        <authorList>
            <person name="Wang Z."/>
            <person name="Zeng X."/>
        </authorList>
    </citation>
    <scope>NUCLEOTIDE SEQUENCE</scope>
</reference>
<evidence type="ECO:0000256" key="10">
    <source>
        <dbReference type="RuleBase" id="RU000688"/>
    </source>
</evidence>